<evidence type="ECO:0000313" key="1">
    <source>
        <dbReference type="EMBL" id="TJQ08219.1"/>
    </source>
</evidence>
<evidence type="ECO:0000313" key="2">
    <source>
        <dbReference type="Proteomes" id="UP000309937"/>
    </source>
</evidence>
<gene>
    <name evidence="1" type="ORF">C9Z68_23910</name>
</gene>
<accession>A0A1Q6B7M6</accession>
<proteinExistence type="predicted"/>
<sequence>MNQNNKMLNNNNMKFILIKSSLCLLCLSQNQCFICLCICDAYLYLSIECSKTYFFSRCFSLSPFIDSEFSPVGCFLLTSCDIFPHFTQGRFS</sequence>
<organism evidence="1 2">
    <name type="scientific">Escherichia coli</name>
    <dbReference type="NCBI Taxonomy" id="562"/>
    <lineage>
        <taxon>Bacteria</taxon>
        <taxon>Pseudomonadati</taxon>
        <taxon>Pseudomonadota</taxon>
        <taxon>Gammaproteobacteria</taxon>
        <taxon>Enterobacterales</taxon>
        <taxon>Enterobacteriaceae</taxon>
        <taxon>Escherichia</taxon>
    </lineage>
</organism>
<dbReference type="Proteomes" id="UP000309937">
    <property type="component" value="Unassembled WGS sequence"/>
</dbReference>
<protein>
    <submittedName>
        <fullName evidence="1">Uncharacterized protein</fullName>
    </submittedName>
</protein>
<comment type="caution">
    <text evidence="1">The sequence shown here is derived from an EMBL/GenBank/DDBJ whole genome shotgun (WGS) entry which is preliminary data.</text>
</comment>
<dbReference type="AlphaFoldDB" id="A0A1Q6B7M6"/>
<reference evidence="1 2" key="1">
    <citation type="submission" date="2018-12" db="EMBL/GenBank/DDBJ databases">
        <title>Food and Water Safety Consortium.</title>
        <authorList>
            <person name="Tyson S."/>
            <person name="Peterson C.-L."/>
            <person name="Olson A."/>
            <person name="Tyler S."/>
            <person name="Cabral J."/>
            <person name="Lynch T."/>
            <person name="Knox N."/>
            <person name="Van Domselaar G."/>
            <person name="Graham M."/>
        </authorList>
    </citation>
    <scope>NUCLEOTIDE SEQUENCE [LARGE SCALE GENOMIC DNA]</scope>
    <source>
        <strain evidence="1 2">FWSEC0118</strain>
    </source>
</reference>
<dbReference type="EMBL" id="RRGJ01000063">
    <property type="protein sequence ID" value="TJQ08219.1"/>
    <property type="molecule type" value="Genomic_DNA"/>
</dbReference>
<name>A0A1Q6B7M6_ECOLX</name>